<dbReference type="PATRIC" id="fig|1618727.3.peg.157"/>
<dbReference type="GO" id="GO:0006465">
    <property type="term" value="P:signal peptide processing"/>
    <property type="evidence" value="ECO:0007669"/>
    <property type="project" value="InterPro"/>
</dbReference>
<keyword evidence="7" id="KW-0472">Membrane</keyword>
<dbReference type="InterPro" id="IPR036286">
    <property type="entry name" value="LexA/Signal_pep-like_sf"/>
</dbReference>
<evidence type="ECO:0000313" key="10">
    <source>
        <dbReference type="Proteomes" id="UP000186383"/>
    </source>
</evidence>
<feature type="domain" description="Peptidase S26" evidence="8">
    <location>
        <begin position="16"/>
        <end position="173"/>
    </location>
</feature>
<keyword evidence="7" id="KW-1133">Transmembrane helix</keyword>
<dbReference type="CDD" id="cd06530">
    <property type="entry name" value="S26_SPase_I"/>
    <property type="match status" value="1"/>
</dbReference>
<dbReference type="Pfam" id="PF10502">
    <property type="entry name" value="Peptidase_S26"/>
    <property type="match status" value="1"/>
</dbReference>
<dbReference type="PROSITE" id="PS00761">
    <property type="entry name" value="SPASE_I_3"/>
    <property type="match status" value="1"/>
</dbReference>
<dbReference type="PANTHER" id="PTHR43390:SF1">
    <property type="entry name" value="CHLOROPLAST PROCESSING PEPTIDASE"/>
    <property type="match status" value="1"/>
</dbReference>
<evidence type="ECO:0000259" key="8">
    <source>
        <dbReference type="Pfam" id="PF10502"/>
    </source>
</evidence>
<dbReference type="Gene3D" id="2.10.109.10">
    <property type="entry name" value="Umud Fragment, subunit A"/>
    <property type="match status" value="1"/>
</dbReference>
<evidence type="ECO:0000256" key="1">
    <source>
        <dbReference type="ARBA" id="ARBA00000677"/>
    </source>
</evidence>
<evidence type="ECO:0000256" key="3">
    <source>
        <dbReference type="ARBA" id="ARBA00013208"/>
    </source>
</evidence>
<dbReference type="PROSITE" id="PS00501">
    <property type="entry name" value="SPASE_I_1"/>
    <property type="match status" value="1"/>
</dbReference>
<dbReference type="GO" id="GO:0016020">
    <property type="term" value="C:membrane"/>
    <property type="evidence" value="ECO:0007669"/>
    <property type="project" value="UniProtKB-SubCell"/>
</dbReference>
<organism evidence="9 10">
    <name type="scientific">Candidatus Nomurabacteria bacterium GW2011_GWA1_35_8</name>
    <dbReference type="NCBI Taxonomy" id="1618727"/>
    <lineage>
        <taxon>Bacteria</taxon>
        <taxon>Candidatus Nomuraibacteriota</taxon>
    </lineage>
</organism>
<dbReference type="InterPro" id="IPR019756">
    <property type="entry name" value="Pept_S26A_signal_pept_1_Ser-AS"/>
</dbReference>
<dbReference type="PANTHER" id="PTHR43390">
    <property type="entry name" value="SIGNAL PEPTIDASE I"/>
    <property type="match status" value="1"/>
</dbReference>
<dbReference type="InterPro" id="IPR019533">
    <property type="entry name" value="Peptidase_S26"/>
</dbReference>
<keyword evidence="4 7" id="KW-0645">Protease</keyword>
<dbReference type="NCBIfam" id="TIGR02227">
    <property type="entry name" value="sigpep_I_bact"/>
    <property type="match status" value="1"/>
</dbReference>
<dbReference type="EMBL" id="LBQW01000007">
    <property type="protein sequence ID" value="KKP85786.1"/>
    <property type="molecule type" value="Genomic_DNA"/>
</dbReference>
<protein>
    <recommendedName>
        <fullName evidence="3 7">Signal peptidase I</fullName>
        <ecNumber evidence="3 7">3.4.21.89</ecNumber>
    </recommendedName>
</protein>
<evidence type="ECO:0000256" key="4">
    <source>
        <dbReference type="ARBA" id="ARBA00022670"/>
    </source>
</evidence>
<comment type="caution">
    <text evidence="9">The sequence shown here is derived from an EMBL/GenBank/DDBJ whole genome shotgun (WGS) entry which is preliminary data.</text>
</comment>
<sequence length="190" mass="21720">MEGEKLKEKFDKQSFWELARFALIAIAVVVPIRIFIAQPFIVSGSSMVPTFDDGQYLIIDEISYRLNDPQRDDVVVFRYPNDQKKFFIKRIIGLPNEKIDIKGSVITITNAGHPSGFTLDQSYIKNTANNNTHFELKNDEYFVMGDNRPASSDSRYWGAVPKKLLIGKVFLRLLPINKMGILPGDYKQVE</sequence>
<dbReference type="EC" id="3.4.21.89" evidence="3 7"/>
<dbReference type="GO" id="GO:0009003">
    <property type="term" value="F:signal peptidase activity"/>
    <property type="evidence" value="ECO:0007669"/>
    <property type="project" value="UniProtKB-EC"/>
</dbReference>
<evidence type="ECO:0000256" key="2">
    <source>
        <dbReference type="ARBA" id="ARBA00009370"/>
    </source>
</evidence>
<evidence type="ECO:0000256" key="7">
    <source>
        <dbReference type="RuleBase" id="RU362042"/>
    </source>
</evidence>
<keyword evidence="5 7" id="KW-0378">Hydrolase</keyword>
<evidence type="ECO:0000256" key="5">
    <source>
        <dbReference type="ARBA" id="ARBA00022801"/>
    </source>
</evidence>
<dbReference type="Proteomes" id="UP000186383">
    <property type="component" value="Unassembled WGS sequence"/>
</dbReference>
<dbReference type="PRINTS" id="PR00727">
    <property type="entry name" value="LEADERPTASE"/>
</dbReference>
<comment type="similarity">
    <text evidence="2 7">Belongs to the peptidase S26 family.</text>
</comment>
<dbReference type="AlphaFoldDB" id="A0A0G0DAZ3"/>
<dbReference type="SUPFAM" id="SSF51306">
    <property type="entry name" value="LexA/Signal peptidase"/>
    <property type="match status" value="1"/>
</dbReference>
<keyword evidence="7" id="KW-0812">Transmembrane</keyword>
<name>A0A0G0DAZ3_9BACT</name>
<gene>
    <name evidence="9" type="ORF">UR88_C0007G0010</name>
</gene>
<evidence type="ECO:0000313" key="9">
    <source>
        <dbReference type="EMBL" id="KKP85786.1"/>
    </source>
</evidence>
<feature type="active site" evidence="6">
    <location>
        <position position="46"/>
    </location>
</feature>
<dbReference type="InterPro" id="IPR019758">
    <property type="entry name" value="Pept_S26A_signal_pept_1_CS"/>
</dbReference>
<dbReference type="InterPro" id="IPR000223">
    <property type="entry name" value="Pept_S26A_signal_pept_1"/>
</dbReference>
<accession>A0A0G0DAZ3</accession>
<evidence type="ECO:0000256" key="6">
    <source>
        <dbReference type="PIRSR" id="PIRSR600223-1"/>
    </source>
</evidence>
<reference evidence="9 10" key="1">
    <citation type="journal article" date="2015" name="Nature">
        <title>rRNA introns, odd ribosomes, and small enigmatic genomes across a large radiation of phyla.</title>
        <authorList>
            <person name="Brown C.T."/>
            <person name="Hug L.A."/>
            <person name="Thomas B.C."/>
            <person name="Sharon I."/>
            <person name="Castelle C.J."/>
            <person name="Singh A."/>
            <person name="Wilkins M.J."/>
            <person name="Williams K.H."/>
            <person name="Banfield J.F."/>
        </authorList>
    </citation>
    <scope>NUCLEOTIDE SEQUENCE [LARGE SCALE GENOMIC DNA]</scope>
</reference>
<comment type="subcellular location">
    <subcellularLocation>
        <location evidence="7">Membrane</location>
        <topology evidence="7">Single-pass type II membrane protein</topology>
    </subcellularLocation>
</comment>
<feature type="active site" evidence="6">
    <location>
        <position position="89"/>
    </location>
</feature>
<proteinExistence type="inferred from homology"/>
<dbReference type="GO" id="GO:0004252">
    <property type="term" value="F:serine-type endopeptidase activity"/>
    <property type="evidence" value="ECO:0007669"/>
    <property type="project" value="InterPro"/>
</dbReference>
<feature type="transmembrane region" description="Helical" evidence="7">
    <location>
        <begin position="21"/>
        <end position="41"/>
    </location>
</feature>
<comment type="catalytic activity">
    <reaction evidence="1 7">
        <text>Cleavage of hydrophobic, N-terminal signal or leader sequences from secreted and periplasmic proteins.</text>
        <dbReference type="EC" id="3.4.21.89"/>
    </reaction>
</comment>